<dbReference type="InterPro" id="IPR018253">
    <property type="entry name" value="DnaJ_domain_CS"/>
</dbReference>
<evidence type="ECO:0000256" key="1">
    <source>
        <dbReference type="SAM" id="Coils"/>
    </source>
</evidence>
<feature type="domain" description="DNAJC9 HTH" evidence="2">
    <location>
        <begin position="172"/>
        <end position="238"/>
    </location>
</feature>
<organism evidence="3 4">
    <name type="scientific">Myodes glareolus</name>
    <name type="common">Bank vole</name>
    <name type="synonym">Clethrionomys glareolus</name>
    <dbReference type="NCBI Taxonomy" id="447135"/>
    <lineage>
        <taxon>Eukaryota</taxon>
        <taxon>Metazoa</taxon>
        <taxon>Chordata</taxon>
        <taxon>Craniata</taxon>
        <taxon>Vertebrata</taxon>
        <taxon>Euteleostomi</taxon>
        <taxon>Mammalia</taxon>
        <taxon>Eutheria</taxon>
        <taxon>Euarchontoglires</taxon>
        <taxon>Glires</taxon>
        <taxon>Rodentia</taxon>
        <taxon>Myomorpha</taxon>
        <taxon>Muroidea</taxon>
        <taxon>Cricetidae</taxon>
        <taxon>Arvicolinae</taxon>
        <taxon>Myodes</taxon>
    </lineage>
</organism>
<dbReference type="GO" id="GO:0005737">
    <property type="term" value="C:cytoplasm"/>
    <property type="evidence" value="ECO:0007669"/>
    <property type="project" value="TreeGrafter"/>
</dbReference>
<protein>
    <recommendedName>
        <fullName evidence="2">DNAJC9 HTH domain-containing protein</fullName>
    </recommendedName>
</protein>
<evidence type="ECO:0000313" key="3">
    <source>
        <dbReference type="EMBL" id="KAK7795492.1"/>
    </source>
</evidence>
<dbReference type="InterPro" id="IPR056453">
    <property type="entry name" value="HTH_DNAJC9"/>
</dbReference>
<dbReference type="Proteomes" id="UP001488838">
    <property type="component" value="Unassembled WGS sequence"/>
</dbReference>
<proteinExistence type="predicted"/>
<comment type="caution">
    <text evidence="3">The sequence shown here is derived from an EMBL/GenBank/DDBJ whole genome shotgun (WGS) entry which is preliminary data.</text>
</comment>
<feature type="coiled-coil region" evidence="1">
    <location>
        <begin position="227"/>
        <end position="261"/>
    </location>
</feature>
<evidence type="ECO:0000259" key="2">
    <source>
        <dbReference type="Pfam" id="PF23302"/>
    </source>
</evidence>
<name>A0AAW0H2Q3_MYOGA</name>
<dbReference type="AlphaFoldDB" id="A0AAW0H2Q3"/>
<dbReference type="PANTHER" id="PTHR44144:SF1">
    <property type="entry name" value="DNAJ HOMOLOG SUBFAMILY C MEMBER 9"/>
    <property type="match status" value="1"/>
</dbReference>
<accession>A0AAW0H2Q3</accession>
<keyword evidence="1" id="KW-0175">Coiled coil</keyword>
<reference evidence="3 4" key="1">
    <citation type="journal article" date="2023" name="bioRxiv">
        <title>Conserved and derived expression patterns and positive selection on dental genes reveal complex evolutionary context of ever-growing rodent molars.</title>
        <authorList>
            <person name="Calamari Z.T."/>
            <person name="Song A."/>
            <person name="Cohen E."/>
            <person name="Akter M."/>
            <person name="Roy R.D."/>
            <person name="Hallikas O."/>
            <person name="Christensen M.M."/>
            <person name="Li P."/>
            <person name="Marangoni P."/>
            <person name="Jernvall J."/>
            <person name="Klein O.D."/>
        </authorList>
    </citation>
    <scope>NUCLEOTIDE SEQUENCE [LARGE SCALE GENOMIC DNA]</scope>
    <source>
        <strain evidence="3">V071</strain>
    </source>
</reference>
<sequence>LTEGQAESVFLEGKPTPAGSLGEADGGLVVTVAEKQYRLAQHIYWVEIRHVPRQTHKELSTYTSFVDTNWAKIDSPFPVMGLLEFCELVFCTAELYRVLGVGRDGPTYPCKCTQDQKEDATHCFQILGRVYAILSDREQRAVYNQQGTVNKDSGGLNQDWDWDAYWRLLTHKGSEEELADTKQAYLDFKGDMDQVMESGLCVQYRDEPRLRNIIQQAIAANVVPSHNAVLNESKQKMNARKRRAQEEAKEAELTRKELGLQDGVDDLKALIQCRQKDWQKEMDNFLAQMEAKD</sequence>
<dbReference type="GO" id="GO:0005634">
    <property type="term" value="C:nucleus"/>
    <property type="evidence" value="ECO:0007669"/>
    <property type="project" value="TreeGrafter"/>
</dbReference>
<dbReference type="InterPro" id="IPR052594">
    <property type="entry name" value="J_domain-containing_protein"/>
</dbReference>
<evidence type="ECO:0000313" key="4">
    <source>
        <dbReference type="Proteomes" id="UP001488838"/>
    </source>
</evidence>
<dbReference type="SUPFAM" id="SSF46565">
    <property type="entry name" value="Chaperone J-domain"/>
    <property type="match status" value="1"/>
</dbReference>
<keyword evidence="4" id="KW-1185">Reference proteome</keyword>
<dbReference type="InterPro" id="IPR036869">
    <property type="entry name" value="J_dom_sf"/>
</dbReference>
<dbReference type="PROSITE" id="PS00636">
    <property type="entry name" value="DNAJ_1"/>
    <property type="match status" value="1"/>
</dbReference>
<dbReference type="EMBL" id="JBBHLL010002259">
    <property type="protein sequence ID" value="KAK7795492.1"/>
    <property type="molecule type" value="Genomic_DNA"/>
</dbReference>
<gene>
    <name evidence="3" type="ORF">U0070_015990</name>
</gene>
<dbReference type="GO" id="GO:0031072">
    <property type="term" value="F:heat shock protein binding"/>
    <property type="evidence" value="ECO:0007669"/>
    <property type="project" value="TreeGrafter"/>
</dbReference>
<dbReference type="PANTHER" id="PTHR44144">
    <property type="entry name" value="DNAJ HOMOLOG SUBFAMILY C MEMBER 9"/>
    <property type="match status" value="1"/>
</dbReference>
<dbReference type="Pfam" id="PF23302">
    <property type="entry name" value="HTH_DNAJC9"/>
    <property type="match status" value="1"/>
</dbReference>
<feature type="non-terminal residue" evidence="3">
    <location>
        <position position="1"/>
    </location>
</feature>